<dbReference type="AlphaFoldDB" id="A0A918MN01"/>
<proteinExistence type="predicted"/>
<accession>A0A918MN01</accession>
<reference evidence="1" key="1">
    <citation type="journal article" date="2014" name="Int. J. Syst. Evol. Microbiol.">
        <title>Complete genome sequence of Corynebacterium casei LMG S-19264T (=DSM 44701T), isolated from a smear-ripened cheese.</title>
        <authorList>
            <consortium name="US DOE Joint Genome Institute (JGI-PGF)"/>
            <person name="Walter F."/>
            <person name="Albersmeier A."/>
            <person name="Kalinowski J."/>
            <person name="Ruckert C."/>
        </authorList>
    </citation>
    <scope>NUCLEOTIDE SEQUENCE</scope>
    <source>
        <strain evidence="1">KCTC 23714</strain>
    </source>
</reference>
<comment type="caution">
    <text evidence="1">The sequence shown here is derived from an EMBL/GenBank/DDBJ whole genome shotgun (WGS) entry which is preliminary data.</text>
</comment>
<gene>
    <name evidence="1" type="ORF">GCM10011452_33280</name>
</gene>
<evidence type="ECO:0000313" key="2">
    <source>
        <dbReference type="Proteomes" id="UP000628984"/>
    </source>
</evidence>
<sequence length="90" mass="9796">MDITSKFSPTANMSLPSDRLVELAAAEELVRLTLGSVVIDLLRRGHTLSLETLRQHLSDIGTRVVELDPVADILAIGASEFLDQLLRDVG</sequence>
<dbReference type="Proteomes" id="UP000628984">
    <property type="component" value="Unassembled WGS sequence"/>
</dbReference>
<reference evidence="1" key="2">
    <citation type="submission" date="2020-09" db="EMBL/GenBank/DDBJ databases">
        <authorList>
            <person name="Sun Q."/>
            <person name="Kim S."/>
        </authorList>
    </citation>
    <scope>NUCLEOTIDE SEQUENCE</scope>
    <source>
        <strain evidence="1">KCTC 23714</strain>
    </source>
</reference>
<organism evidence="1 2">
    <name type="scientific">Gemmobacter lanyuensis</name>
    <dbReference type="NCBI Taxonomy" id="1054497"/>
    <lineage>
        <taxon>Bacteria</taxon>
        <taxon>Pseudomonadati</taxon>
        <taxon>Pseudomonadota</taxon>
        <taxon>Alphaproteobacteria</taxon>
        <taxon>Rhodobacterales</taxon>
        <taxon>Paracoccaceae</taxon>
        <taxon>Gemmobacter</taxon>
    </lineage>
</organism>
<name>A0A918MN01_9RHOB</name>
<dbReference type="EMBL" id="BMYQ01000014">
    <property type="protein sequence ID" value="GGW42255.1"/>
    <property type="molecule type" value="Genomic_DNA"/>
</dbReference>
<evidence type="ECO:0000313" key="1">
    <source>
        <dbReference type="EMBL" id="GGW42255.1"/>
    </source>
</evidence>
<keyword evidence="2" id="KW-1185">Reference proteome</keyword>
<dbReference type="RefSeq" id="WP_189635012.1">
    <property type="nucleotide sequence ID" value="NZ_BMYQ01000014.1"/>
</dbReference>
<protein>
    <submittedName>
        <fullName evidence="1">Uncharacterized protein</fullName>
    </submittedName>
</protein>